<dbReference type="EMBL" id="KZ824934">
    <property type="protein sequence ID" value="RAH74687.1"/>
    <property type="molecule type" value="Genomic_DNA"/>
</dbReference>
<organism evidence="1 2">
    <name type="scientific">Aspergillus aculeatinus CBS 121060</name>
    <dbReference type="NCBI Taxonomy" id="1448322"/>
    <lineage>
        <taxon>Eukaryota</taxon>
        <taxon>Fungi</taxon>
        <taxon>Dikarya</taxon>
        <taxon>Ascomycota</taxon>
        <taxon>Pezizomycotina</taxon>
        <taxon>Eurotiomycetes</taxon>
        <taxon>Eurotiomycetidae</taxon>
        <taxon>Eurotiales</taxon>
        <taxon>Aspergillaceae</taxon>
        <taxon>Aspergillus</taxon>
        <taxon>Aspergillus subgen. Circumdati</taxon>
    </lineage>
</organism>
<proteinExistence type="predicted"/>
<evidence type="ECO:0000313" key="2">
    <source>
        <dbReference type="Proteomes" id="UP000249661"/>
    </source>
</evidence>
<name>A0ACD1HMJ2_9EURO</name>
<gene>
    <name evidence="1" type="ORF">BO66DRAFT_433795</name>
</gene>
<reference evidence="1" key="1">
    <citation type="submission" date="2018-02" db="EMBL/GenBank/DDBJ databases">
        <title>The genomes of Aspergillus section Nigri reveals drivers in fungal speciation.</title>
        <authorList>
            <consortium name="DOE Joint Genome Institute"/>
            <person name="Vesth T.C."/>
            <person name="Nybo J."/>
            <person name="Theobald S."/>
            <person name="Brandl J."/>
            <person name="Frisvad J.C."/>
            <person name="Nielsen K.F."/>
            <person name="Lyhne E.K."/>
            <person name="Kogle M.E."/>
            <person name="Kuo A."/>
            <person name="Riley R."/>
            <person name="Clum A."/>
            <person name="Nolan M."/>
            <person name="Lipzen A."/>
            <person name="Salamov A."/>
            <person name="Henrissat B."/>
            <person name="Wiebenga A."/>
            <person name="De vries R.P."/>
            <person name="Grigoriev I.V."/>
            <person name="Mortensen U.H."/>
            <person name="Andersen M.R."/>
            <person name="Baker S.E."/>
        </authorList>
    </citation>
    <scope>NUCLEOTIDE SEQUENCE</scope>
    <source>
        <strain evidence="1">CBS 121060</strain>
    </source>
</reference>
<evidence type="ECO:0000313" key="1">
    <source>
        <dbReference type="EMBL" id="RAH74687.1"/>
    </source>
</evidence>
<sequence>MSSEPPRAPKPKRSRRLSLVACNRACYEKTRHLTPYALLELDLRQEDCVAHPARARTFASEVYSHLSEAQRAHIRQLAKDGGPDLSDLRGVRPPHPHPQP</sequence>
<keyword evidence="2" id="KW-1185">Reference proteome</keyword>
<accession>A0ACD1HMJ2</accession>
<dbReference type="Proteomes" id="UP000249661">
    <property type="component" value="Unassembled WGS sequence"/>
</dbReference>
<protein>
    <submittedName>
        <fullName evidence="1">Uncharacterized protein</fullName>
    </submittedName>
</protein>